<dbReference type="GO" id="GO:0044780">
    <property type="term" value="P:bacterial-type flagellum assembly"/>
    <property type="evidence" value="ECO:0007669"/>
    <property type="project" value="InterPro"/>
</dbReference>
<comment type="caution">
    <text evidence="3">The sequence shown here is derived from an EMBL/GenBank/DDBJ whole genome shotgun (WGS) entry which is preliminary data.</text>
</comment>
<evidence type="ECO:0000313" key="3">
    <source>
        <dbReference type="EMBL" id="GAJ08228.1"/>
    </source>
</evidence>
<dbReference type="InterPro" id="IPR010930">
    <property type="entry name" value="Flg_bb/hook_C_dom"/>
</dbReference>
<feature type="non-terminal residue" evidence="3">
    <location>
        <position position="1"/>
    </location>
</feature>
<evidence type="ECO:0000259" key="2">
    <source>
        <dbReference type="Pfam" id="PF06429"/>
    </source>
</evidence>
<evidence type="ECO:0000256" key="1">
    <source>
        <dbReference type="ARBA" id="ARBA00009677"/>
    </source>
</evidence>
<comment type="similarity">
    <text evidence="1">Belongs to the flagella basal body rod proteins family.</text>
</comment>
<dbReference type="AlphaFoldDB" id="X1TSB6"/>
<dbReference type="EMBL" id="BARW01028011">
    <property type="protein sequence ID" value="GAJ08228.1"/>
    <property type="molecule type" value="Genomic_DNA"/>
</dbReference>
<sequence>VYNHDLPLALQRIDILAVNLAQEVNIIHRQGYNLDDVTGLNFFDGSTVSASNIKLNATIVEDPYLIATSDTAGEPGNSEIAKAITDMGDAELINDQTMGDYYLSLVGTLGNRIQEATFLFDSQNMVVMHLEMRRKSISGVSIDEEMTKMVLLEQAFVASSRLVAMADELTKSLLELV</sequence>
<feature type="domain" description="Flagellar basal-body/hook protein C-terminal" evidence="2">
    <location>
        <begin position="137"/>
        <end position="176"/>
    </location>
</feature>
<dbReference type="InterPro" id="IPR002371">
    <property type="entry name" value="FlgK"/>
</dbReference>
<gene>
    <name evidence="3" type="ORF">S12H4_45317</name>
</gene>
<name>X1TSB6_9ZZZZ</name>
<dbReference type="PANTHER" id="PTHR30033:SF1">
    <property type="entry name" value="FLAGELLAR HOOK-ASSOCIATED PROTEIN 1"/>
    <property type="match status" value="1"/>
</dbReference>
<dbReference type="PANTHER" id="PTHR30033">
    <property type="entry name" value="FLAGELLAR HOOK-ASSOCIATED PROTEIN 1"/>
    <property type="match status" value="1"/>
</dbReference>
<accession>X1TSB6</accession>
<dbReference type="SUPFAM" id="SSF64518">
    <property type="entry name" value="Phase 1 flagellin"/>
    <property type="match status" value="1"/>
</dbReference>
<dbReference type="GO" id="GO:0009424">
    <property type="term" value="C:bacterial-type flagellum hook"/>
    <property type="evidence" value="ECO:0007669"/>
    <property type="project" value="InterPro"/>
</dbReference>
<proteinExistence type="inferred from homology"/>
<dbReference type="GO" id="GO:0005198">
    <property type="term" value="F:structural molecule activity"/>
    <property type="evidence" value="ECO:0007669"/>
    <property type="project" value="InterPro"/>
</dbReference>
<dbReference type="Pfam" id="PF06429">
    <property type="entry name" value="Flg_bbr_C"/>
    <property type="match status" value="1"/>
</dbReference>
<reference evidence="3" key="1">
    <citation type="journal article" date="2014" name="Front. Microbiol.">
        <title>High frequency of phylogenetically diverse reductive dehalogenase-homologous genes in deep subseafloor sedimentary metagenomes.</title>
        <authorList>
            <person name="Kawai M."/>
            <person name="Futagami T."/>
            <person name="Toyoda A."/>
            <person name="Takaki Y."/>
            <person name="Nishi S."/>
            <person name="Hori S."/>
            <person name="Arai W."/>
            <person name="Tsubouchi T."/>
            <person name="Morono Y."/>
            <person name="Uchiyama I."/>
            <person name="Ito T."/>
            <person name="Fujiyama A."/>
            <person name="Inagaki F."/>
            <person name="Takami H."/>
        </authorList>
    </citation>
    <scope>NUCLEOTIDE SEQUENCE</scope>
    <source>
        <strain evidence="3">Expedition CK06-06</strain>
    </source>
</reference>
<protein>
    <recommendedName>
        <fullName evidence="2">Flagellar basal-body/hook protein C-terminal domain-containing protein</fullName>
    </recommendedName>
</protein>
<organism evidence="3">
    <name type="scientific">marine sediment metagenome</name>
    <dbReference type="NCBI Taxonomy" id="412755"/>
    <lineage>
        <taxon>unclassified sequences</taxon>
        <taxon>metagenomes</taxon>
        <taxon>ecological metagenomes</taxon>
    </lineage>
</organism>